<evidence type="ECO:0000313" key="3">
    <source>
        <dbReference type="Proteomes" id="UP000186547"/>
    </source>
</evidence>
<organism evidence="2 3">
    <name type="scientific">Natronobacterium lacisalsi AJ5</name>
    <dbReference type="NCBI Taxonomy" id="358396"/>
    <lineage>
        <taxon>Archaea</taxon>
        <taxon>Methanobacteriati</taxon>
        <taxon>Methanobacteriota</taxon>
        <taxon>Stenosarchaea group</taxon>
        <taxon>Halobacteria</taxon>
        <taxon>Halobacteriales</taxon>
        <taxon>Natrialbaceae</taxon>
        <taxon>Natronobacterium</taxon>
    </lineage>
</organism>
<comment type="function">
    <text evidence="1">Catalyzes the cleavage of beta-carotene at its central double bond (15,15') to yield two molecules of all-trans-retinal.</text>
</comment>
<dbReference type="Pfam" id="PF15461">
    <property type="entry name" value="BCD"/>
    <property type="match status" value="1"/>
</dbReference>
<evidence type="ECO:0000256" key="1">
    <source>
        <dbReference type="HAMAP-Rule" id="MF_02093"/>
    </source>
</evidence>
<accession>A0A1P8LSH5</accession>
<keyword evidence="1" id="KW-0812">Transmembrane</keyword>
<dbReference type="GO" id="GO:0016121">
    <property type="term" value="P:carotene catabolic process"/>
    <property type="evidence" value="ECO:0007669"/>
    <property type="project" value="UniProtKB-UniRule"/>
</dbReference>
<comment type="subcellular location">
    <subcellularLocation>
        <location evidence="1">Cell membrane</location>
        <topology evidence="1">Multi-pass membrane protein</topology>
    </subcellularLocation>
</comment>
<feature type="transmembrane region" description="Helical" evidence="1">
    <location>
        <begin position="51"/>
        <end position="68"/>
    </location>
</feature>
<comment type="caution">
    <text evidence="1">Lacks conserved residue(s) required for the propagation of feature annotation.</text>
</comment>
<dbReference type="EMBL" id="CP019285">
    <property type="protein sequence ID" value="APW98746.1"/>
    <property type="molecule type" value="Genomic_DNA"/>
</dbReference>
<comment type="catalytic activity">
    <reaction evidence="1">
        <text>all-trans-beta-carotene + O2 = 2 all-trans-retinal</text>
        <dbReference type="Rhea" id="RHEA:32887"/>
        <dbReference type="ChEBI" id="CHEBI:15379"/>
        <dbReference type="ChEBI" id="CHEBI:17579"/>
        <dbReference type="ChEBI" id="CHEBI:17898"/>
        <dbReference type="EC" id="1.13.11.63"/>
    </reaction>
</comment>
<comment type="similarity">
    <text evidence="1">Belongs to the Brp/Blh beta-carotene diooxygenase family.</text>
</comment>
<dbReference type="EC" id="1.13.11.63" evidence="1"/>
<comment type="cofactor">
    <cofactor evidence="1">
        <name>Fe(2+)</name>
        <dbReference type="ChEBI" id="CHEBI:29033"/>
    </cofactor>
</comment>
<dbReference type="Proteomes" id="UP000186547">
    <property type="component" value="Chromosome"/>
</dbReference>
<feature type="transmembrane region" description="Helical" evidence="1">
    <location>
        <begin position="272"/>
        <end position="297"/>
    </location>
</feature>
<gene>
    <name evidence="2" type="ORF">CHINAEXTREME_13555</name>
</gene>
<reference evidence="2 3" key="1">
    <citation type="journal article" date="2011" name="J. Bacteriol.">
        <title>Genome sequence of Halobiforma lacisalsi AJ5, an extremely halophilic archaeon which harbors a bop gene.</title>
        <authorList>
            <person name="Jiang X."/>
            <person name="Wang S."/>
            <person name="Cheng H."/>
            <person name="Huo Y."/>
            <person name="Zhang X."/>
            <person name="Zhu X."/>
            <person name="Han X."/>
            <person name="Ni P."/>
            <person name="Wu M."/>
        </authorList>
    </citation>
    <scope>NUCLEOTIDE SEQUENCE [LARGE SCALE GENOMIC DNA]</scope>
    <source>
        <strain evidence="2 3">AJ5</strain>
    </source>
</reference>
<feature type="transmembrane region" description="Helical" evidence="1">
    <location>
        <begin position="20"/>
        <end position="39"/>
    </location>
</feature>
<sequence>MATHSRVRGSRSLPALETIAVQGSRVALLGLAVAFVAAKALGRMPSLEAQLVVYLVGMIALNLPHGGYEHFSNLRRRGLPFGARYVGAYALCIAAFVALFFVAPIPALGLAFAVAVAKAGHGDLHVMDALVGSDHLETRLQRALAAVARGGAVMIVPLLAWPDTFNGFATYMLLLFDPGAIGALGPALESARVVLGVGYAVAVVGHLTLGYAVGGGASWLRDAAETGLLVGYFAAVPVVVAVGLYFPLWYSLRQAGRERYARRIEPPTGLSVRDTCVAMLAGGAATAAVAGAFWLVVPNPLGGLTLLPGLVAFYTIFVCVIALPHVVIGEWLDAGRGIWYVP</sequence>
<keyword evidence="1 2" id="KW-0223">Dioxygenase</keyword>
<dbReference type="RefSeq" id="WP_010546771.1">
    <property type="nucleotide sequence ID" value="NZ_AOLZ01000039.1"/>
</dbReference>
<proteinExistence type="inferred from homology"/>
<keyword evidence="1" id="KW-0479">Metal-binding</keyword>
<dbReference type="GO" id="GO:0010436">
    <property type="term" value="F:carotenoid dioxygenase activity"/>
    <property type="evidence" value="ECO:0007669"/>
    <property type="project" value="UniProtKB-UniRule"/>
</dbReference>
<keyword evidence="1" id="KW-0472">Membrane</keyword>
<feature type="transmembrane region" description="Helical" evidence="1">
    <location>
        <begin position="168"/>
        <end position="186"/>
    </location>
</feature>
<name>A0A1P8LSH5_NATLA</name>
<feature type="transmembrane region" description="Helical" evidence="1">
    <location>
        <begin position="309"/>
        <end position="328"/>
    </location>
</feature>
<dbReference type="NCBIfam" id="TIGR03753">
    <property type="entry name" value="blh_monoox"/>
    <property type="match status" value="1"/>
</dbReference>
<keyword evidence="1" id="KW-0560">Oxidoreductase</keyword>
<keyword evidence="1" id="KW-0408">Iron</keyword>
<keyword evidence="1" id="KW-1003">Cell membrane</keyword>
<feature type="transmembrane region" description="Helical" evidence="1">
    <location>
        <begin position="232"/>
        <end position="252"/>
    </location>
</feature>
<dbReference type="GO" id="GO:0003834">
    <property type="term" value="F:beta-carotene 15,15'-dioxygenase activity"/>
    <property type="evidence" value="ECO:0007669"/>
    <property type="project" value="UniProtKB-EC"/>
</dbReference>
<dbReference type="GO" id="GO:0005506">
    <property type="term" value="F:iron ion binding"/>
    <property type="evidence" value="ECO:0007669"/>
    <property type="project" value="UniProtKB-UniRule"/>
</dbReference>
<evidence type="ECO:0000313" key="2">
    <source>
        <dbReference type="EMBL" id="APW98746.1"/>
    </source>
</evidence>
<dbReference type="AlphaFoldDB" id="A0A1P8LSH5"/>
<dbReference type="GO" id="GO:0005886">
    <property type="term" value="C:plasma membrane"/>
    <property type="evidence" value="ECO:0007669"/>
    <property type="project" value="UniProtKB-SubCell"/>
</dbReference>
<feature type="transmembrane region" description="Helical" evidence="1">
    <location>
        <begin position="193"/>
        <end position="212"/>
    </location>
</feature>
<dbReference type="GeneID" id="30922169"/>
<dbReference type="KEGG" id="hlc:CHINAEXTREME13555"/>
<feature type="transmembrane region" description="Helical" evidence="1">
    <location>
        <begin position="88"/>
        <end position="117"/>
    </location>
</feature>
<protein>
    <recommendedName>
        <fullName evidence="1">Probable beta-carotene 15,15'-dioxygenase</fullName>
        <ecNumber evidence="1">1.13.11.63</ecNumber>
    </recommendedName>
</protein>
<keyword evidence="1" id="KW-1133">Transmembrane helix</keyword>
<dbReference type="HAMAP" id="MF_02093">
    <property type="entry name" value="Beta_carotene_diox"/>
    <property type="match status" value="1"/>
</dbReference>
<dbReference type="InterPro" id="IPR022270">
    <property type="entry name" value="Blh_diox"/>
</dbReference>